<dbReference type="SUPFAM" id="SSF46894">
    <property type="entry name" value="C-terminal effector domain of the bipartite response regulators"/>
    <property type="match status" value="1"/>
</dbReference>
<evidence type="ECO:0000256" key="2">
    <source>
        <dbReference type="PROSITE-ProRule" id="PRU01091"/>
    </source>
</evidence>
<dbReference type="InterPro" id="IPR001867">
    <property type="entry name" value="OmpR/PhoB-type_DNA-bd"/>
</dbReference>
<dbReference type="EMBL" id="BMZC01000007">
    <property type="protein sequence ID" value="GGZ67661.1"/>
    <property type="molecule type" value="Genomic_DNA"/>
</dbReference>
<feature type="DNA-binding region" description="OmpR/PhoB-type" evidence="2">
    <location>
        <begin position="171"/>
        <end position="270"/>
    </location>
</feature>
<accession>A0A8H9IAS2</accession>
<evidence type="ECO:0000313" key="5">
    <source>
        <dbReference type="Proteomes" id="UP000622604"/>
    </source>
</evidence>
<evidence type="ECO:0000259" key="3">
    <source>
        <dbReference type="PROSITE" id="PS51755"/>
    </source>
</evidence>
<sequence>MTHSQAQQGMLVISDDNFLIGVLTGLSVANHFSFRSVALNDPLSLDSVNRVCKVVLIDLRTIRSELLASHFEVLHQINHVYKIPVCAVVNQNNSRLAENLPWVDYFTDVDLIAKLDGYLPQIGVNNTNLRDERRHKERRGAIDRRGIPAIFSSEQSHHTARVLNDVLPDEETSFVLGPFVIDNNSRTVHCQGKNIMLTAKEFKLFTLLAQVHDHVCSTEKIIENLWPDTRRANKSDLYQYMHLLRKKVEVDPDNPRWILTVKGVGYRLNTNTFLS</sequence>
<evidence type="ECO:0000256" key="1">
    <source>
        <dbReference type="ARBA" id="ARBA00023125"/>
    </source>
</evidence>
<dbReference type="PROSITE" id="PS51755">
    <property type="entry name" value="OMPR_PHOB"/>
    <property type="match status" value="1"/>
</dbReference>
<dbReference type="GO" id="GO:0006355">
    <property type="term" value="P:regulation of DNA-templated transcription"/>
    <property type="evidence" value="ECO:0007669"/>
    <property type="project" value="InterPro"/>
</dbReference>
<gene>
    <name evidence="4" type="ORF">GCM10011274_27810</name>
</gene>
<name>A0A8H9IAS2_9ALTE</name>
<evidence type="ECO:0000313" key="4">
    <source>
        <dbReference type="EMBL" id="GGZ67661.1"/>
    </source>
</evidence>
<feature type="domain" description="OmpR/PhoB-type" evidence="3">
    <location>
        <begin position="171"/>
        <end position="270"/>
    </location>
</feature>
<proteinExistence type="predicted"/>
<protein>
    <recommendedName>
        <fullName evidence="3">OmpR/PhoB-type domain-containing protein</fullName>
    </recommendedName>
</protein>
<keyword evidence="1 2" id="KW-0238">DNA-binding</keyword>
<dbReference type="InterPro" id="IPR036388">
    <property type="entry name" value="WH-like_DNA-bd_sf"/>
</dbReference>
<comment type="caution">
    <text evidence="4">The sequence shown here is derived from an EMBL/GenBank/DDBJ whole genome shotgun (WGS) entry which is preliminary data.</text>
</comment>
<reference evidence="4" key="2">
    <citation type="submission" date="2020-09" db="EMBL/GenBank/DDBJ databases">
        <authorList>
            <person name="Sun Q."/>
            <person name="Kim S."/>
        </authorList>
    </citation>
    <scope>NUCLEOTIDE SEQUENCE</scope>
    <source>
        <strain evidence="4">KCTC 32337</strain>
    </source>
</reference>
<dbReference type="CDD" id="cd00383">
    <property type="entry name" value="trans_reg_C"/>
    <property type="match status" value="1"/>
</dbReference>
<dbReference type="Gene3D" id="1.10.10.10">
    <property type="entry name" value="Winged helix-like DNA-binding domain superfamily/Winged helix DNA-binding domain"/>
    <property type="match status" value="1"/>
</dbReference>
<dbReference type="Proteomes" id="UP000622604">
    <property type="component" value="Unassembled WGS sequence"/>
</dbReference>
<organism evidence="4 5">
    <name type="scientific">Paraglaciecola chathamensis</name>
    <dbReference type="NCBI Taxonomy" id="368405"/>
    <lineage>
        <taxon>Bacteria</taxon>
        <taxon>Pseudomonadati</taxon>
        <taxon>Pseudomonadota</taxon>
        <taxon>Gammaproteobacteria</taxon>
        <taxon>Alteromonadales</taxon>
        <taxon>Alteromonadaceae</taxon>
        <taxon>Paraglaciecola</taxon>
    </lineage>
</organism>
<dbReference type="AlphaFoldDB" id="A0A8H9IAS2"/>
<dbReference type="GO" id="GO:0000160">
    <property type="term" value="P:phosphorelay signal transduction system"/>
    <property type="evidence" value="ECO:0007669"/>
    <property type="project" value="InterPro"/>
</dbReference>
<dbReference type="GO" id="GO:0003677">
    <property type="term" value="F:DNA binding"/>
    <property type="evidence" value="ECO:0007669"/>
    <property type="project" value="UniProtKB-UniRule"/>
</dbReference>
<dbReference type="Pfam" id="PF00486">
    <property type="entry name" value="Trans_reg_C"/>
    <property type="match status" value="1"/>
</dbReference>
<dbReference type="InterPro" id="IPR016032">
    <property type="entry name" value="Sig_transdc_resp-reg_C-effctor"/>
</dbReference>
<dbReference type="SMART" id="SM00862">
    <property type="entry name" value="Trans_reg_C"/>
    <property type="match status" value="1"/>
</dbReference>
<reference evidence="4" key="1">
    <citation type="journal article" date="2014" name="Int. J. Syst. Evol. Microbiol.">
        <title>Complete genome sequence of Corynebacterium casei LMG S-19264T (=DSM 44701T), isolated from a smear-ripened cheese.</title>
        <authorList>
            <consortium name="US DOE Joint Genome Institute (JGI-PGF)"/>
            <person name="Walter F."/>
            <person name="Albersmeier A."/>
            <person name="Kalinowski J."/>
            <person name="Ruckert C."/>
        </authorList>
    </citation>
    <scope>NUCLEOTIDE SEQUENCE</scope>
    <source>
        <strain evidence="4">KCTC 32337</strain>
    </source>
</reference>